<keyword evidence="8" id="KW-1185">Reference proteome</keyword>
<keyword evidence="4" id="KW-0676">Redox-active center</keyword>
<evidence type="ECO:0000256" key="4">
    <source>
        <dbReference type="ARBA" id="ARBA00023284"/>
    </source>
</evidence>
<dbReference type="SUPFAM" id="SSF52833">
    <property type="entry name" value="Thioredoxin-like"/>
    <property type="match status" value="1"/>
</dbReference>
<dbReference type="PANTHER" id="PTHR42852">
    <property type="entry name" value="THIOL:DISULFIDE INTERCHANGE PROTEIN DSBE"/>
    <property type="match status" value="1"/>
</dbReference>
<comment type="caution">
    <text evidence="7">The sequence shown here is derived from an EMBL/GenBank/DDBJ whole genome shotgun (WGS) entry which is preliminary data.</text>
</comment>
<feature type="signal peptide" evidence="5">
    <location>
        <begin position="1"/>
        <end position="22"/>
    </location>
</feature>
<accession>A0A5M8QLK5</accession>
<reference evidence="7 8" key="1">
    <citation type="submission" date="2019-05" db="EMBL/GenBank/DDBJ databases">
        <authorList>
            <person name="Qu J.-H."/>
        </authorList>
    </citation>
    <scope>NUCLEOTIDE SEQUENCE [LARGE SCALE GENOMIC DNA]</scope>
    <source>
        <strain evidence="7 8">NS28</strain>
    </source>
</reference>
<comment type="subcellular location">
    <subcellularLocation>
        <location evidence="1">Cell envelope</location>
    </subcellularLocation>
</comment>
<gene>
    <name evidence="7" type="ORF">FEM33_20040</name>
</gene>
<dbReference type="Gene3D" id="3.40.30.10">
    <property type="entry name" value="Glutaredoxin"/>
    <property type="match status" value="1"/>
</dbReference>
<sequence>MKRPASIILMLIVLSCGYRAEAQENEIKVGVMAPEISLPTPQGKMVSLSSLRGNLVLIDFWASWCAPCVEEQPELKRLYDTYHQSIKKGKKLEIYGVSLDSKKPAWEKAIRRFDIKWPQVSDLKFWSSPVAKTYNLEGIPYNVVVDGDGYIIALNLHGKELEDFVRAGLEEK</sequence>
<dbReference type="InterPro" id="IPR036249">
    <property type="entry name" value="Thioredoxin-like_sf"/>
</dbReference>
<dbReference type="Pfam" id="PF00578">
    <property type="entry name" value="AhpC-TSA"/>
    <property type="match status" value="1"/>
</dbReference>
<evidence type="ECO:0000313" key="8">
    <source>
        <dbReference type="Proteomes" id="UP000323994"/>
    </source>
</evidence>
<keyword evidence="2" id="KW-0201">Cytochrome c-type biogenesis</keyword>
<dbReference type="InterPro" id="IPR050553">
    <property type="entry name" value="Thioredoxin_ResA/DsbE_sf"/>
</dbReference>
<proteinExistence type="predicted"/>
<dbReference type="PROSITE" id="PS00194">
    <property type="entry name" value="THIOREDOXIN_1"/>
    <property type="match status" value="1"/>
</dbReference>
<evidence type="ECO:0000256" key="1">
    <source>
        <dbReference type="ARBA" id="ARBA00004196"/>
    </source>
</evidence>
<dbReference type="GO" id="GO:0030313">
    <property type="term" value="C:cell envelope"/>
    <property type="evidence" value="ECO:0007669"/>
    <property type="project" value="UniProtKB-SubCell"/>
</dbReference>
<name>A0A5M8QLK5_9BACT</name>
<dbReference type="InterPro" id="IPR013766">
    <property type="entry name" value="Thioredoxin_domain"/>
</dbReference>
<evidence type="ECO:0000259" key="6">
    <source>
        <dbReference type="PROSITE" id="PS51352"/>
    </source>
</evidence>
<dbReference type="PANTHER" id="PTHR42852:SF6">
    <property type="entry name" value="THIOL:DISULFIDE INTERCHANGE PROTEIN DSBE"/>
    <property type="match status" value="1"/>
</dbReference>
<dbReference type="OrthoDB" id="6399635at2"/>
<evidence type="ECO:0000256" key="3">
    <source>
        <dbReference type="ARBA" id="ARBA00023157"/>
    </source>
</evidence>
<dbReference type="EMBL" id="VBSN01000059">
    <property type="protein sequence ID" value="KAA6437015.1"/>
    <property type="molecule type" value="Genomic_DNA"/>
</dbReference>
<evidence type="ECO:0000313" key="7">
    <source>
        <dbReference type="EMBL" id="KAA6437015.1"/>
    </source>
</evidence>
<dbReference type="Proteomes" id="UP000323994">
    <property type="component" value="Unassembled WGS sequence"/>
</dbReference>
<dbReference type="InterPro" id="IPR017937">
    <property type="entry name" value="Thioredoxin_CS"/>
</dbReference>
<evidence type="ECO:0000256" key="5">
    <source>
        <dbReference type="SAM" id="SignalP"/>
    </source>
</evidence>
<dbReference type="GO" id="GO:0017004">
    <property type="term" value="P:cytochrome complex assembly"/>
    <property type="evidence" value="ECO:0007669"/>
    <property type="project" value="UniProtKB-KW"/>
</dbReference>
<dbReference type="PROSITE" id="PS51352">
    <property type="entry name" value="THIOREDOXIN_2"/>
    <property type="match status" value="1"/>
</dbReference>
<dbReference type="RefSeq" id="WP_139013774.1">
    <property type="nucleotide sequence ID" value="NZ_VBSN01000059.1"/>
</dbReference>
<feature type="domain" description="Thioredoxin" evidence="6">
    <location>
        <begin position="27"/>
        <end position="172"/>
    </location>
</feature>
<keyword evidence="5" id="KW-0732">Signal</keyword>
<evidence type="ECO:0000256" key="2">
    <source>
        <dbReference type="ARBA" id="ARBA00022748"/>
    </source>
</evidence>
<keyword evidence="3" id="KW-1015">Disulfide bond</keyword>
<feature type="chain" id="PRO_5024374161" evidence="5">
    <location>
        <begin position="23"/>
        <end position="172"/>
    </location>
</feature>
<dbReference type="PROSITE" id="PS51257">
    <property type="entry name" value="PROKAR_LIPOPROTEIN"/>
    <property type="match status" value="1"/>
</dbReference>
<dbReference type="CDD" id="cd02966">
    <property type="entry name" value="TlpA_like_family"/>
    <property type="match status" value="1"/>
</dbReference>
<dbReference type="AlphaFoldDB" id="A0A5M8QLK5"/>
<dbReference type="InterPro" id="IPR000866">
    <property type="entry name" value="AhpC/TSA"/>
</dbReference>
<protein>
    <submittedName>
        <fullName evidence="7">TlpA family protein disulfide reductase</fullName>
    </submittedName>
</protein>
<organism evidence="7 8">
    <name type="scientific">Dyadobacter flavalbus</name>
    <dbReference type="NCBI Taxonomy" id="2579942"/>
    <lineage>
        <taxon>Bacteria</taxon>
        <taxon>Pseudomonadati</taxon>
        <taxon>Bacteroidota</taxon>
        <taxon>Cytophagia</taxon>
        <taxon>Cytophagales</taxon>
        <taxon>Spirosomataceae</taxon>
        <taxon>Dyadobacter</taxon>
    </lineage>
</organism>